<dbReference type="Gramene" id="KMS96608">
    <property type="protein sequence ID" value="KMS96608"/>
    <property type="gene ID" value="BVRB_8g201380"/>
</dbReference>
<gene>
    <name evidence="1" type="ORF">BVRB_8g201380</name>
</gene>
<dbReference type="EMBL" id="KQ090367">
    <property type="protein sequence ID" value="KMS96608.1"/>
    <property type="molecule type" value="Genomic_DNA"/>
</dbReference>
<proteinExistence type="predicted"/>
<dbReference type="AlphaFoldDB" id="A0A0J8B9E6"/>
<organism evidence="1 2">
    <name type="scientific">Beta vulgaris subsp. vulgaris</name>
    <name type="common">Beet</name>
    <dbReference type="NCBI Taxonomy" id="3555"/>
    <lineage>
        <taxon>Eukaryota</taxon>
        <taxon>Viridiplantae</taxon>
        <taxon>Streptophyta</taxon>
        <taxon>Embryophyta</taxon>
        <taxon>Tracheophyta</taxon>
        <taxon>Spermatophyta</taxon>
        <taxon>Magnoliopsida</taxon>
        <taxon>eudicotyledons</taxon>
        <taxon>Gunneridae</taxon>
        <taxon>Pentapetalae</taxon>
        <taxon>Caryophyllales</taxon>
        <taxon>Chenopodiaceae</taxon>
        <taxon>Betoideae</taxon>
        <taxon>Beta</taxon>
    </lineage>
</organism>
<accession>A0A0J8B9E6</accession>
<reference evidence="1 2" key="1">
    <citation type="journal article" date="2014" name="Nature">
        <title>The genome of the recently domesticated crop plant sugar beet (Beta vulgaris).</title>
        <authorList>
            <person name="Dohm J.C."/>
            <person name="Minoche A.E."/>
            <person name="Holtgrawe D."/>
            <person name="Capella-Gutierrez S."/>
            <person name="Zakrzewski F."/>
            <person name="Tafer H."/>
            <person name="Rupp O."/>
            <person name="Sorensen T.R."/>
            <person name="Stracke R."/>
            <person name="Reinhardt R."/>
            <person name="Goesmann A."/>
            <person name="Kraft T."/>
            <person name="Schulz B."/>
            <person name="Stadler P.F."/>
            <person name="Schmidt T."/>
            <person name="Gabaldon T."/>
            <person name="Lehrach H."/>
            <person name="Weisshaar B."/>
            <person name="Himmelbauer H."/>
        </authorList>
    </citation>
    <scope>NUCLEOTIDE SEQUENCE [LARGE SCALE GENOMIC DNA]</scope>
    <source>
        <tissue evidence="1">Taproot</tissue>
    </source>
</reference>
<sequence>MKISYEPRKYWQRINQQNKMTCLTGYWLTFNHLSS</sequence>
<keyword evidence="2" id="KW-1185">Reference proteome</keyword>
<evidence type="ECO:0000313" key="1">
    <source>
        <dbReference type="EMBL" id="KMS96608.1"/>
    </source>
</evidence>
<protein>
    <submittedName>
        <fullName evidence="1">Uncharacterized protein</fullName>
    </submittedName>
</protein>
<name>A0A0J8B9E6_BETVV</name>
<evidence type="ECO:0000313" key="2">
    <source>
        <dbReference type="Proteomes" id="UP000035740"/>
    </source>
</evidence>
<dbReference type="Proteomes" id="UP000035740">
    <property type="component" value="Unassembled WGS sequence"/>
</dbReference>